<gene>
    <name evidence="1" type="ORF">C0Q70_14036</name>
</gene>
<sequence>MCGTVCYVSVGNTKHRLALCYILSRSILFRSPPNAHTRPRPPEDRYPKITTRPCFLPLHSVSGQSRPTNLLGGVAGFSLPVIHFVSPMAAVGPLQCHHPRDDESRVISLNSTTCLLNVYLLLLPLYRLLPELLYEIVLNRPRHAGNVYPPRQRKDLTNNMYICYCANFNGVHNNNTIVIVSRQG</sequence>
<protein>
    <submittedName>
        <fullName evidence="1">Uncharacterized protein</fullName>
    </submittedName>
</protein>
<accession>A0A2T7NYX0</accession>
<name>A0A2T7NYX0_POMCA</name>
<reference evidence="1 2" key="1">
    <citation type="submission" date="2018-04" db="EMBL/GenBank/DDBJ databases">
        <title>The genome of golden apple snail Pomacea canaliculata provides insight into stress tolerance and invasive adaptation.</title>
        <authorList>
            <person name="Liu C."/>
            <person name="Liu B."/>
            <person name="Ren Y."/>
            <person name="Zhang Y."/>
            <person name="Wang H."/>
            <person name="Li S."/>
            <person name="Jiang F."/>
            <person name="Yin L."/>
            <person name="Zhang G."/>
            <person name="Qian W."/>
            <person name="Fan W."/>
        </authorList>
    </citation>
    <scope>NUCLEOTIDE SEQUENCE [LARGE SCALE GENOMIC DNA]</scope>
    <source>
        <strain evidence="1">SZHN2017</strain>
        <tissue evidence="1">Muscle</tissue>
    </source>
</reference>
<comment type="caution">
    <text evidence="1">The sequence shown here is derived from an EMBL/GenBank/DDBJ whole genome shotgun (WGS) entry which is preliminary data.</text>
</comment>
<organism evidence="1 2">
    <name type="scientific">Pomacea canaliculata</name>
    <name type="common">Golden apple snail</name>
    <dbReference type="NCBI Taxonomy" id="400727"/>
    <lineage>
        <taxon>Eukaryota</taxon>
        <taxon>Metazoa</taxon>
        <taxon>Spiralia</taxon>
        <taxon>Lophotrochozoa</taxon>
        <taxon>Mollusca</taxon>
        <taxon>Gastropoda</taxon>
        <taxon>Caenogastropoda</taxon>
        <taxon>Architaenioglossa</taxon>
        <taxon>Ampullarioidea</taxon>
        <taxon>Ampullariidae</taxon>
        <taxon>Pomacea</taxon>
    </lineage>
</organism>
<dbReference type="AlphaFoldDB" id="A0A2T7NYX0"/>
<keyword evidence="2" id="KW-1185">Reference proteome</keyword>
<dbReference type="EMBL" id="PZQS01000008">
    <property type="protein sequence ID" value="PVD26362.1"/>
    <property type="molecule type" value="Genomic_DNA"/>
</dbReference>
<evidence type="ECO:0000313" key="1">
    <source>
        <dbReference type="EMBL" id="PVD26362.1"/>
    </source>
</evidence>
<evidence type="ECO:0000313" key="2">
    <source>
        <dbReference type="Proteomes" id="UP000245119"/>
    </source>
</evidence>
<proteinExistence type="predicted"/>
<dbReference type="Proteomes" id="UP000245119">
    <property type="component" value="Linkage Group LG8"/>
</dbReference>